<gene>
    <name evidence="3" type="ORF">UFOPK2423_00719</name>
</gene>
<reference evidence="3" key="1">
    <citation type="submission" date="2020-05" db="EMBL/GenBank/DDBJ databases">
        <authorList>
            <person name="Chiriac C."/>
            <person name="Salcher M."/>
            <person name="Ghai R."/>
            <person name="Kavagutti S V."/>
        </authorList>
    </citation>
    <scope>NUCLEOTIDE SEQUENCE</scope>
</reference>
<dbReference type="AlphaFoldDB" id="A0A6J6PAK8"/>
<sequence length="289" mass="30320">MMLKRARLIVILALALPISLALPTGASALDSASPNPKVTWSSINTAPQSWIRGVPNRLFECVSNASSAVLSMKDGAQWREITRVSAALDKKLCADAANPYILKYQFTIQAPSRGAGNFPGTRAGLVIFRIQSGGATRMSSAALYANREAADSDEMDGHALENDEASPPVPAVSNPAPVAQPNQNSGAATSAAPASAPTQPQSKSILKSFPSCKFNGVALTGRAKVVSAGGQIKVRVVPGVADFGVRTADRSTGKCGEWRFVSTQADFTVEIVDSGEDFTISFSMRPGPR</sequence>
<evidence type="ECO:0000313" key="3">
    <source>
        <dbReference type="EMBL" id="CAB4693354.1"/>
    </source>
</evidence>
<protein>
    <submittedName>
        <fullName evidence="3">Unannotated protein</fullName>
    </submittedName>
</protein>
<feature type="region of interest" description="Disordered" evidence="1">
    <location>
        <begin position="152"/>
        <end position="203"/>
    </location>
</feature>
<evidence type="ECO:0000259" key="2">
    <source>
        <dbReference type="Pfam" id="PF19647"/>
    </source>
</evidence>
<dbReference type="InterPro" id="IPR046148">
    <property type="entry name" value="Septknot"/>
</dbReference>
<feature type="compositionally biased region" description="Low complexity" evidence="1">
    <location>
        <begin position="171"/>
        <end position="202"/>
    </location>
</feature>
<proteinExistence type="predicted"/>
<organism evidence="3">
    <name type="scientific">freshwater metagenome</name>
    <dbReference type="NCBI Taxonomy" id="449393"/>
    <lineage>
        <taxon>unclassified sequences</taxon>
        <taxon>metagenomes</taxon>
        <taxon>ecological metagenomes</taxon>
    </lineage>
</organism>
<feature type="domain" description="7(1) septoil knot" evidence="2">
    <location>
        <begin position="219"/>
        <end position="283"/>
    </location>
</feature>
<name>A0A6J6PAK8_9ZZZZ</name>
<accession>A0A6J6PAK8</accession>
<dbReference type="Pfam" id="PF19647">
    <property type="entry name" value="Septknot"/>
    <property type="match status" value="1"/>
</dbReference>
<evidence type="ECO:0000256" key="1">
    <source>
        <dbReference type="SAM" id="MobiDB-lite"/>
    </source>
</evidence>
<dbReference type="EMBL" id="CAEZXN010000013">
    <property type="protein sequence ID" value="CAB4693354.1"/>
    <property type="molecule type" value="Genomic_DNA"/>
</dbReference>